<keyword evidence="1" id="KW-0175">Coiled coil</keyword>
<dbReference type="GO" id="GO:0000922">
    <property type="term" value="C:spindle pole"/>
    <property type="evidence" value="ECO:0007669"/>
    <property type="project" value="InterPro"/>
</dbReference>
<dbReference type="AlphaFoldDB" id="A0A177AXX6"/>
<dbReference type="InterPro" id="IPR026708">
    <property type="entry name" value="CSPP1"/>
</dbReference>
<comment type="caution">
    <text evidence="2">The sequence shown here is derived from an EMBL/GenBank/DDBJ whole genome shotgun (WGS) entry which is preliminary data.</text>
</comment>
<dbReference type="EMBL" id="LWCA01000804">
    <property type="protein sequence ID" value="OAF66877.1"/>
    <property type="molecule type" value="Genomic_DNA"/>
</dbReference>
<keyword evidence="3" id="KW-1185">Reference proteome</keyword>
<dbReference type="PANTHER" id="PTHR21616">
    <property type="entry name" value="CENTROSOME SPINDLE POLE ASSOCIATED PROTEIN"/>
    <property type="match status" value="1"/>
</dbReference>
<sequence>MTSQSVMSELIQHKMDKYDNSEERIKIPCTDLAKYNYQGYPLHSMLNSRKPILAKSPTQSLKDETPYFPFKGKLRVEQYRNDKGPNLGFGTRYNQDIQLKRVAFRDKNTSEKIKNVIDKQLESEKMLKEFKTEKLKKMQEIEETKRKDLEMLKDYNPWGKPGGGAPSEKNNFKKKKFMELDLINNSAYLIDQNLSDPEYGTFQDNFNKPGNGAPLRSESGKLISEIKSNNDIKYGNATHSNNKQINFINTKLDMDKRNAYYNDLNAQIYRRSLRQQNKKIDDLKKEIEVLQSNPFGGIQTIKNETCQNNEPYEYDYDPWGKGYGNKVVDKCGNPVRRTNSLDFTRHAALNVPLSIQDGIEVCKNNKIEKQMAKPINRIGKVLNDNINKVSGGSGEPIRSENGQVISRIGCTLDKSKDGKYQCIDEKINEKINIFPENESFDKDKHLCYFPWGTPGSGAPIKDENGKINPKFKGNLNFYDTDEDKIKKMKQLQVRSECVANEIENARRQRIYDDKFHKQGNGDLVHMMHDSKIGKPKYDDATGFLLDQHKSSCDVTRQAINYVPIKNNKSREYFNILEKEAHNRENRIKLEKMQDQALDEKHLKYVNDVWGRPGGGAQNLSIKKKNFDNIINSPYKQFNTDYWKDCKNLDEYKEKKIDIDTELRKQHLKMIRSTVDSTSKNFFEYKNDDEPILHNTKPDFLKKIPYAICKNYVSISK</sequence>
<evidence type="ECO:0000313" key="2">
    <source>
        <dbReference type="EMBL" id="OAF66877.1"/>
    </source>
</evidence>
<dbReference type="GO" id="GO:0005874">
    <property type="term" value="C:microtubule"/>
    <property type="evidence" value="ECO:0007669"/>
    <property type="project" value="InterPro"/>
</dbReference>
<dbReference type="Proteomes" id="UP000078046">
    <property type="component" value="Unassembled WGS sequence"/>
</dbReference>
<evidence type="ECO:0000313" key="3">
    <source>
        <dbReference type="Proteomes" id="UP000078046"/>
    </source>
</evidence>
<dbReference type="PANTHER" id="PTHR21616:SF3">
    <property type="match status" value="1"/>
</dbReference>
<protein>
    <submittedName>
        <fullName evidence="2">Uncharacterized protein</fullName>
    </submittedName>
</protein>
<proteinExistence type="predicted"/>
<reference evidence="2 3" key="1">
    <citation type="submission" date="2016-04" db="EMBL/GenBank/DDBJ databases">
        <title>The genome of Intoshia linei affirms orthonectids as highly simplified spiralians.</title>
        <authorList>
            <person name="Mikhailov K.V."/>
            <person name="Slusarev G.S."/>
            <person name="Nikitin M.A."/>
            <person name="Logacheva M.D."/>
            <person name="Penin A."/>
            <person name="Aleoshin V."/>
            <person name="Panchin Y.V."/>
        </authorList>
    </citation>
    <scope>NUCLEOTIDE SEQUENCE [LARGE SCALE GENOMIC DNA]</scope>
    <source>
        <strain evidence="2">Intl2013</strain>
        <tissue evidence="2">Whole animal</tissue>
    </source>
</reference>
<organism evidence="2 3">
    <name type="scientific">Intoshia linei</name>
    <dbReference type="NCBI Taxonomy" id="1819745"/>
    <lineage>
        <taxon>Eukaryota</taxon>
        <taxon>Metazoa</taxon>
        <taxon>Spiralia</taxon>
        <taxon>Lophotrochozoa</taxon>
        <taxon>Mesozoa</taxon>
        <taxon>Orthonectida</taxon>
        <taxon>Rhopaluridae</taxon>
        <taxon>Intoshia</taxon>
    </lineage>
</organism>
<dbReference type="GO" id="GO:0005813">
    <property type="term" value="C:centrosome"/>
    <property type="evidence" value="ECO:0007669"/>
    <property type="project" value="InterPro"/>
</dbReference>
<name>A0A177AXX6_9BILA</name>
<evidence type="ECO:0000256" key="1">
    <source>
        <dbReference type="SAM" id="Coils"/>
    </source>
</evidence>
<dbReference type="OrthoDB" id="8185397at2759"/>
<dbReference type="GO" id="GO:0032467">
    <property type="term" value="P:positive regulation of cytokinesis"/>
    <property type="evidence" value="ECO:0007669"/>
    <property type="project" value="InterPro"/>
</dbReference>
<accession>A0A177AXX6</accession>
<feature type="coiled-coil region" evidence="1">
    <location>
        <begin position="266"/>
        <end position="293"/>
    </location>
</feature>
<gene>
    <name evidence="2" type="ORF">A3Q56_05397</name>
</gene>